<dbReference type="GO" id="GO:0030430">
    <property type="term" value="C:host cell cytoplasm"/>
    <property type="evidence" value="ECO:0007669"/>
    <property type="project" value="UniProtKB-SubCell"/>
</dbReference>
<evidence type="ECO:0000256" key="22">
    <source>
        <dbReference type="PROSITE-ProRule" id="PRU00047"/>
    </source>
</evidence>
<evidence type="ECO:0000256" key="7">
    <source>
        <dbReference type="ARBA" id="ARBA00022581"/>
    </source>
</evidence>
<dbReference type="SMART" id="SM00343">
    <property type="entry name" value="ZnF_C2HC"/>
    <property type="match status" value="2"/>
</dbReference>
<evidence type="ECO:0000256" key="4">
    <source>
        <dbReference type="ARBA" id="ARBA00022553"/>
    </source>
</evidence>
<keyword evidence="17" id="KW-1043">Host membrane</keyword>
<evidence type="ECO:0000256" key="8">
    <source>
        <dbReference type="ARBA" id="ARBA00022612"/>
    </source>
</evidence>
<dbReference type="Gene3D" id="1.20.5.760">
    <property type="entry name" value="Single helix bin"/>
    <property type="match status" value="1"/>
</dbReference>
<dbReference type="InterPro" id="IPR001878">
    <property type="entry name" value="Znf_CCHC"/>
</dbReference>
<dbReference type="Pfam" id="PF19317">
    <property type="entry name" value="Gag_p24_C"/>
    <property type="match status" value="1"/>
</dbReference>
<evidence type="ECO:0000313" key="27">
    <source>
        <dbReference type="Proteomes" id="UP000259438"/>
    </source>
</evidence>
<dbReference type="InterPro" id="IPR050195">
    <property type="entry name" value="Primate_lentivir_Gag_pol-like"/>
</dbReference>
<keyword evidence="16 23" id="KW-0946">Virion</keyword>
<dbReference type="GO" id="GO:0003723">
    <property type="term" value="F:RNA binding"/>
    <property type="evidence" value="ECO:0007669"/>
    <property type="project" value="UniProtKB-KW"/>
</dbReference>
<dbReference type="SUPFAM" id="SSF57756">
    <property type="entry name" value="Retrovirus zinc finger-like domains"/>
    <property type="match status" value="1"/>
</dbReference>
<keyword evidence="19 23" id="KW-0543">Viral nucleoprotein</keyword>
<keyword evidence="12" id="KW-0677">Repeat</keyword>
<dbReference type="PRINTS" id="PR00234">
    <property type="entry name" value="HIV1MATRIX"/>
</dbReference>
<evidence type="ECO:0000256" key="14">
    <source>
        <dbReference type="ARBA" id="ARBA00022771"/>
    </source>
</evidence>
<evidence type="ECO:0000256" key="10">
    <source>
        <dbReference type="ARBA" id="ARBA00022707"/>
    </source>
</evidence>
<keyword evidence="8" id="KW-1188">Viral release from host cell</keyword>
<evidence type="ECO:0000256" key="11">
    <source>
        <dbReference type="ARBA" id="ARBA00022723"/>
    </source>
</evidence>
<dbReference type="GO" id="GO:0075523">
    <property type="term" value="P:viral translational frameshifting"/>
    <property type="evidence" value="ECO:0007669"/>
    <property type="project" value="UniProtKB-KW"/>
</dbReference>
<dbReference type="GO" id="GO:0005198">
    <property type="term" value="F:structural molecule activity"/>
    <property type="evidence" value="ECO:0007669"/>
    <property type="project" value="InterPro"/>
</dbReference>
<evidence type="ECO:0000256" key="1">
    <source>
        <dbReference type="ARBA" id="ARBA00008364"/>
    </source>
</evidence>
<keyword evidence="17" id="KW-0472">Membrane</keyword>
<dbReference type="GO" id="GO:0055036">
    <property type="term" value="C:virion membrane"/>
    <property type="evidence" value="ECO:0007669"/>
    <property type="project" value="UniProtKB-SubCell"/>
</dbReference>
<evidence type="ECO:0000256" key="13">
    <source>
        <dbReference type="ARBA" id="ARBA00022758"/>
    </source>
</evidence>
<evidence type="ECO:0000256" key="12">
    <source>
        <dbReference type="ARBA" id="ARBA00022737"/>
    </source>
</evidence>
<evidence type="ECO:0000313" key="26">
    <source>
        <dbReference type="EMBL" id="AAK82851.1"/>
    </source>
</evidence>
<dbReference type="InterPro" id="IPR010999">
    <property type="entry name" value="Retrovr_matrix"/>
</dbReference>
<comment type="subcellular location">
    <molecule>Matrix protein p17</molecule>
    <subcellularLocation>
        <location evidence="23">Virion membrane</location>
        <topology evidence="23">Lipid-anchor</topology>
    </subcellularLocation>
    <subcellularLocation>
        <location evidence="23">Host nucleus</location>
    </subcellularLocation>
    <subcellularLocation>
        <location evidence="23">Host cytoplasm</location>
    </subcellularLocation>
</comment>
<dbReference type="Pfam" id="PF00098">
    <property type="entry name" value="zf-CCHC"/>
    <property type="match status" value="2"/>
</dbReference>
<feature type="region of interest" description="Disordered" evidence="24">
    <location>
        <begin position="481"/>
        <end position="518"/>
    </location>
</feature>
<dbReference type="PANTHER" id="PTHR40389:SF4">
    <property type="match status" value="1"/>
</dbReference>
<dbReference type="InterPro" id="IPR008916">
    <property type="entry name" value="Retrov_capsid_C"/>
</dbReference>
<dbReference type="Pfam" id="PF00607">
    <property type="entry name" value="Gag_p24"/>
    <property type="match status" value="1"/>
</dbReference>
<keyword evidence="3" id="KW-1032">Host cell membrane</keyword>
<dbReference type="Gene3D" id="1.10.1200.30">
    <property type="match status" value="1"/>
</dbReference>
<keyword evidence="5 23" id="KW-0167">Capsid protein</keyword>
<feature type="compositionally biased region" description="Pro residues" evidence="24">
    <location>
        <begin position="386"/>
        <end position="397"/>
    </location>
</feature>
<evidence type="ECO:0000259" key="25">
    <source>
        <dbReference type="PROSITE" id="PS50158"/>
    </source>
</evidence>
<evidence type="ECO:0000256" key="9">
    <source>
        <dbReference type="ARBA" id="ARBA00022637"/>
    </source>
</evidence>
<dbReference type="GO" id="GO:0039702">
    <property type="term" value="P:viral budding via host ESCRT complex"/>
    <property type="evidence" value="ECO:0007669"/>
    <property type="project" value="UniProtKB-KW"/>
</dbReference>
<dbReference type="Gene3D" id="1.10.150.90">
    <property type="entry name" value="Immunodeficiency lentiviruses, gag gene matrix protein p17"/>
    <property type="match status" value="1"/>
</dbReference>
<keyword evidence="13" id="KW-0688">Ribosomal frameshifting</keyword>
<dbReference type="PANTHER" id="PTHR40389">
    <property type="entry name" value="ENDOGENOUS RETROVIRUS GROUP K MEMBER 24 GAG POLYPROTEIN-RELATED"/>
    <property type="match status" value="1"/>
</dbReference>
<dbReference type="GO" id="GO:0042025">
    <property type="term" value="C:host cell nucleus"/>
    <property type="evidence" value="ECO:0007669"/>
    <property type="project" value="UniProtKB-SubCell"/>
</dbReference>
<evidence type="ECO:0000256" key="5">
    <source>
        <dbReference type="ARBA" id="ARBA00022561"/>
    </source>
</evidence>
<keyword evidence="18 23" id="KW-0694">RNA-binding</keyword>
<keyword evidence="2" id="KW-1187">Viral budding via the host ESCRT complexes</keyword>
<protein>
    <recommendedName>
        <fullName evidence="23">Gag polyprotein</fullName>
    </recommendedName>
    <component>
        <recommendedName>
            <fullName evidence="23">Matrix protein p17</fullName>
            <shortName evidence="23">MA</shortName>
        </recommendedName>
    </component>
</protein>
<dbReference type="SUPFAM" id="SSF47353">
    <property type="entry name" value="Retrovirus capsid dimerization domain-like"/>
    <property type="match status" value="1"/>
</dbReference>
<evidence type="ECO:0000256" key="19">
    <source>
        <dbReference type="ARBA" id="ARBA00023086"/>
    </source>
</evidence>
<evidence type="ECO:0000256" key="17">
    <source>
        <dbReference type="ARBA" id="ARBA00022870"/>
    </source>
</evidence>
<keyword evidence="11 23" id="KW-0479">Metal-binding</keyword>
<dbReference type="InterPro" id="IPR000071">
    <property type="entry name" value="Lentvrl_matrix_N"/>
</dbReference>
<dbReference type="InterPro" id="IPR036875">
    <property type="entry name" value="Znf_CCHC_sf"/>
</dbReference>
<proteinExistence type="inferred from homology"/>
<reference evidence="26 27" key="1">
    <citation type="journal article" date="2001" name="J. Virol.">
        <title>Wild Mandrillus sphinx are carriers of two types of lentivirus.</title>
        <authorList>
            <person name="Souquiere S."/>
            <person name="Bibollet-Ruche F."/>
            <person name="Robertson D.L."/>
            <person name="Makuwa M."/>
            <person name="Apetrei C."/>
            <person name="Onanga R."/>
            <person name="Kornfeld C."/>
            <person name="Plantier J.C."/>
            <person name="Gao F."/>
            <person name="Abernethy K."/>
            <person name="White L.J."/>
            <person name="Karesh W."/>
            <person name="Telfer P."/>
            <person name="Wickings E.J."/>
            <person name="Mauclere P."/>
            <person name="Marx P.A."/>
            <person name="Barre-Sinoussi F."/>
            <person name="Hahn B.H."/>
            <person name="Muller-Trutwin M.C."/>
            <person name="Simon F."/>
        </authorList>
    </citation>
    <scope>NUCLEOTIDE SEQUENCE [LARGE SCALE GENOMIC DNA]</scope>
    <source>
        <strain evidence="26 27">SIVmnd14cg</strain>
    </source>
</reference>
<dbReference type="InterPro" id="IPR012344">
    <property type="entry name" value="Matrix_HIV/RSV_N"/>
</dbReference>
<keyword evidence="21" id="KW-0449">Lipoprotein</keyword>
<dbReference type="SUPFAM" id="SSF47836">
    <property type="entry name" value="Retroviral matrix proteins"/>
    <property type="match status" value="1"/>
</dbReference>
<dbReference type="EMBL" id="AF328295">
    <property type="protein sequence ID" value="AAK82851.1"/>
    <property type="molecule type" value="Genomic_RNA"/>
</dbReference>
<dbReference type="SUPFAM" id="SSF47943">
    <property type="entry name" value="Retrovirus capsid protein, N-terminal core domain"/>
    <property type="match status" value="1"/>
</dbReference>
<comment type="subcellular location">
    <subcellularLocation>
        <location evidence="23">Virion</location>
    </subcellularLocation>
    <subcellularLocation>
        <location evidence="23">Host cytoplasm</location>
    </subcellularLocation>
    <subcellularLocation>
        <location evidence="23">Host nucleus</location>
    </subcellularLocation>
</comment>
<feature type="domain" description="CCHC-type" evidence="25">
    <location>
        <begin position="420"/>
        <end position="435"/>
    </location>
</feature>
<feature type="domain" description="CCHC-type" evidence="25">
    <location>
        <begin position="398"/>
        <end position="413"/>
    </location>
</feature>
<keyword evidence="20 23" id="KW-1035">Host cytoplasm</keyword>
<organismHost>
    <name type="scientific">Cercopithecidae</name>
    <name type="common">Old World monkeys</name>
    <dbReference type="NCBI Taxonomy" id="9527"/>
</organismHost>
<keyword evidence="14 22" id="KW-0863">Zinc-finger</keyword>
<evidence type="ECO:0000256" key="18">
    <source>
        <dbReference type="ARBA" id="ARBA00022884"/>
    </source>
</evidence>
<dbReference type="GO" id="GO:0008270">
    <property type="term" value="F:zinc ion binding"/>
    <property type="evidence" value="ECO:0007669"/>
    <property type="project" value="UniProtKB-KW"/>
</dbReference>
<dbReference type="GO" id="GO:0019013">
    <property type="term" value="C:viral nucleocapsid"/>
    <property type="evidence" value="ECO:0007669"/>
    <property type="project" value="UniProtKB-KW"/>
</dbReference>
<comment type="similarity">
    <text evidence="1">Belongs to the primate lentivirus group gag polyprotein family.</text>
</comment>
<evidence type="ECO:0000256" key="20">
    <source>
        <dbReference type="ARBA" id="ARBA00023200"/>
    </source>
</evidence>
<keyword evidence="6 23" id="KW-1048">Host nucleus</keyword>
<keyword evidence="9" id="KW-1198">Viral budding</keyword>
<name>Q90Q91_SIV</name>
<dbReference type="InterPro" id="IPR008919">
    <property type="entry name" value="Retrov_capsid_N"/>
</dbReference>
<evidence type="ECO:0000256" key="24">
    <source>
        <dbReference type="SAM" id="MobiDB-lite"/>
    </source>
</evidence>
<evidence type="ECO:0000256" key="3">
    <source>
        <dbReference type="ARBA" id="ARBA00022511"/>
    </source>
</evidence>
<evidence type="ECO:0000256" key="6">
    <source>
        <dbReference type="ARBA" id="ARBA00022562"/>
    </source>
</evidence>
<keyword evidence="10" id="KW-0519">Myristate</keyword>
<dbReference type="PROSITE" id="PS50158">
    <property type="entry name" value="ZF_CCHC"/>
    <property type="match status" value="2"/>
</dbReference>
<dbReference type="Pfam" id="PF00540">
    <property type="entry name" value="Gag_p17"/>
    <property type="match status" value="1"/>
</dbReference>
<comment type="PTM">
    <molecule>Gag-Pol polyprotein</molecule>
    <text evidence="23">Specific enzymatic cleavages by the viral protease yield mature proteins.</text>
</comment>
<dbReference type="Proteomes" id="UP000259438">
    <property type="component" value="Segment"/>
</dbReference>
<evidence type="ECO:0000256" key="23">
    <source>
        <dbReference type="RuleBase" id="RU004487"/>
    </source>
</evidence>
<keyword evidence="7 23" id="KW-0945">Host-virus interaction</keyword>
<accession>Q90Q91</accession>
<feature type="compositionally biased region" description="Polar residues" evidence="24">
    <location>
        <begin position="506"/>
        <end position="518"/>
    </location>
</feature>
<organismHost>
    <name type="scientific">Pan troglodytes</name>
    <name type="common">Chimpanzee</name>
    <dbReference type="NCBI Taxonomy" id="9598"/>
</organismHost>
<keyword evidence="4" id="KW-0597">Phosphoprotein</keyword>
<dbReference type="InterPro" id="IPR045345">
    <property type="entry name" value="Gag_p24_C"/>
</dbReference>
<keyword evidence="15 23" id="KW-0862">Zinc</keyword>
<feature type="compositionally biased region" description="Basic and acidic residues" evidence="24">
    <location>
        <begin position="488"/>
        <end position="500"/>
    </location>
</feature>
<evidence type="ECO:0000256" key="2">
    <source>
        <dbReference type="ARBA" id="ARBA00022462"/>
    </source>
</evidence>
<organism evidence="26 27">
    <name type="scientific">Simian immunodeficiency virus</name>
    <name type="common">SIV</name>
    <dbReference type="NCBI Taxonomy" id="11723"/>
    <lineage>
        <taxon>Viruses</taxon>
        <taxon>Riboviria</taxon>
        <taxon>Pararnavirae</taxon>
        <taxon>Artverviricota</taxon>
        <taxon>Revtraviricetes</taxon>
        <taxon>Ortervirales</taxon>
        <taxon>Retroviridae</taxon>
        <taxon>Orthoretrovirinae</taxon>
        <taxon>Lentivirus</taxon>
        <taxon>Lentivirus simimdef</taxon>
    </lineage>
</organism>
<evidence type="ECO:0000256" key="16">
    <source>
        <dbReference type="ARBA" id="ARBA00022844"/>
    </source>
</evidence>
<feature type="region of interest" description="Disordered" evidence="24">
    <location>
        <begin position="378"/>
        <end position="400"/>
    </location>
</feature>
<dbReference type="Gene3D" id="4.10.60.10">
    <property type="entry name" value="Zinc finger, CCHC-type"/>
    <property type="match status" value="1"/>
</dbReference>
<evidence type="ECO:0000256" key="15">
    <source>
        <dbReference type="ARBA" id="ARBA00022833"/>
    </source>
</evidence>
<sequence>MGASASGLRGEKLDELETIRLRPSGKKKYQLKHIIWVSKELDRFGLHEKLLETQEGCEKILSVLFPLVPTGSENLLALYNTCCCIWCVHAKVKVTDTEEAKKKVEQCFHLAAKGESAASEKEEKATATPSGRSKNYPIQIINQTPVHQGISPRTLNAWVKCIEEKKFSPEIVPMFIALSEGCLPYDLNGMLNAIGEHQGALQIVKDVINEEAADWDLRHPQVGPLPQGVLRNPTGSDIAGTTSSIEEQIEWTTRQQEQVNVGAIYKQWIVLGLQKCVSMYNPVNILDIKQGPKEPFKDYVDRFYKALRAERTDPQVKTWMTQTLLIQNANPDCKSILKGLGMNPSLEEMLLACQGVGGPKYKAQMMAEAMQKMQSEVMMQNSGGPPRGPPRQPPRNPRCPNCGRYGHVLRDCRLPRKKGCFKCGDTGHMMRNCPKMVNFLGNAPWGSGKPRNFPAMPLTPSAPPMPGMEDPAEKMLLDYMRKGQQQRAAKETKQEKDKGPYEAAYNSLSSLFGTDQLQ</sequence>
<dbReference type="Gene3D" id="1.10.375.10">
    <property type="entry name" value="Human Immunodeficiency Virus Type 1 Capsid Protein"/>
    <property type="match status" value="1"/>
</dbReference>
<evidence type="ECO:0000256" key="21">
    <source>
        <dbReference type="ARBA" id="ARBA00023288"/>
    </source>
</evidence>